<proteinExistence type="predicted"/>
<dbReference type="AlphaFoldDB" id="A0A6N2M5J3"/>
<reference evidence="1" key="1">
    <citation type="submission" date="2019-03" db="EMBL/GenBank/DDBJ databases">
        <authorList>
            <person name="Mank J."/>
            <person name="Almeida P."/>
        </authorList>
    </citation>
    <scope>NUCLEOTIDE SEQUENCE</scope>
    <source>
        <strain evidence="1">78183</strain>
    </source>
</reference>
<dbReference type="EMBL" id="CAADRP010001707">
    <property type="protein sequence ID" value="VFU49001.1"/>
    <property type="molecule type" value="Genomic_DNA"/>
</dbReference>
<name>A0A6N2M5J3_SALVM</name>
<accession>A0A6N2M5J3</accession>
<gene>
    <name evidence="1" type="ORF">SVIM_LOCUS322614</name>
</gene>
<sequence length="70" mass="7645">MVAQSSRIVEDVASPPLTPISLSNSYPSSTGSHTVNQTVQIDSNFVLTALLQIQQPKVGLRRFFHHLGQV</sequence>
<organism evidence="1">
    <name type="scientific">Salix viminalis</name>
    <name type="common">Common osier</name>
    <name type="synonym">Basket willow</name>
    <dbReference type="NCBI Taxonomy" id="40686"/>
    <lineage>
        <taxon>Eukaryota</taxon>
        <taxon>Viridiplantae</taxon>
        <taxon>Streptophyta</taxon>
        <taxon>Embryophyta</taxon>
        <taxon>Tracheophyta</taxon>
        <taxon>Spermatophyta</taxon>
        <taxon>Magnoliopsida</taxon>
        <taxon>eudicotyledons</taxon>
        <taxon>Gunneridae</taxon>
        <taxon>Pentapetalae</taxon>
        <taxon>rosids</taxon>
        <taxon>fabids</taxon>
        <taxon>Malpighiales</taxon>
        <taxon>Salicaceae</taxon>
        <taxon>Saliceae</taxon>
        <taxon>Salix</taxon>
    </lineage>
</organism>
<protein>
    <submittedName>
        <fullName evidence="1">Uncharacterized protein</fullName>
    </submittedName>
</protein>
<evidence type="ECO:0000313" key="1">
    <source>
        <dbReference type="EMBL" id="VFU49001.1"/>
    </source>
</evidence>